<gene>
    <name evidence="1" type="ORF">S01H1_46938</name>
</gene>
<organism evidence="1">
    <name type="scientific">marine sediment metagenome</name>
    <dbReference type="NCBI Taxonomy" id="412755"/>
    <lineage>
        <taxon>unclassified sequences</taxon>
        <taxon>metagenomes</taxon>
        <taxon>ecological metagenomes</taxon>
    </lineage>
</organism>
<evidence type="ECO:0008006" key="2">
    <source>
        <dbReference type="Google" id="ProtNLM"/>
    </source>
</evidence>
<dbReference type="AlphaFoldDB" id="X0VYT8"/>
<proteinExistence type="predicted"/>
<accession>X0VYT8</accession>
<dbReference type="InterPro" id="IPR013783">
    <property type="entry name" value="Ig-like_fold"/>
</dbReference>
<reference evidence="1" key="1">
    <citation type="journal article" date="2014" name="Front. Microbiol.">
        <title>High frequency of phylogenetically diverse reductive dehalogenase-homologous genes in deep subseafloor sedimentary metagenomes.</title>
        <authorList>
            <person name="Kawai M."/>
            <person name="Futagami T."/>
            <person name="Toyoda A."/>
            <person name="Takaki Y."/>
            <person name="Nishi S."/>
            <person name="Hori S."/>
            <person name="Arai W."/>
            <person name="Tsubouchi T."/>
            <person name="Morono Y."/>
            <person name="Uchiyama I."/>
            <person name="Ito T."/>
            <person name="Fujiyama A."/>
            <person name="Inagaki F."/>
            <person name="Takami H."/>
        </authorList>
    </citation>
    <scope>NUCLEOTIDE SEQUENCE</scope>
    <source>
        <strain evidence="1">Expedition CK06-06</strain>
    </source>
</reference>
<comment type="caution">
    <text evidence="1">The sequence shown here is derived from an EMBL/GenBank/DDBJ whole genome shotgun (WGS) entry which is preliminary data.</text>
</comment>
<sequence>GPVFTVTGTPDIYCSEIVTCNWVTGWRNHGVEDLEFEIDEDVHMYLELYCDSGHDFYGEDVGYEWYYNDQLVWSGGYTVGVHTNWGVWCHRVRAMGQLYGPGTGYIEVYWEDQYMDTSDTYTVLGPILNYDPPSIDFGIHVQGWTGSDTFDIWNFGTETLEYTITEDIPWITNVNPDNGDSTGEHDPITVTVGNTGSMIGYYEGNIAISSNGGSGNVTVSITIEEPAPELFVHPTQMYYTVRRDNSKTQQILVKNTGRANSGL</sequence>
<dbReference type="Gene3D" id="2.60.40.10">
    <property type="entry name" value="Immunoglobulins"/>
    <property type="match status" value="1"/>
</dbReference>
<protein>
    <recommendedName>
        <fullName evidence="2">BACON domain-containing protein</fullName>
    </recommendedName>
</protein>
<feature type="non-terminal residue" evidence="1">
    <location>
        <position position="1"/>
    </location>
</feature>
<evidence type="ECO:0000313" key="1">
    <source>
        <dbReference type="EMBL" id="GAG17608.1"/>
    </source>
</evidence>
<name>X0VYT8_9ZZZZ</name>
<dbReference type="EMBL" id="BARS01030073">
    <property type="protein sequence ID" value="GAG17608.1"/>
    <property type="molecule type" value="Genomic_DNA"/>
</dbReference>
<feature type="non-terminal residue" evidence="1">
    <location>
        <position position="263"/>
    </location>
</feature>